<reference evidence="1" key="2">
    <citation type="journal article" date="2015" name="Data Brief">
        <title>Shoot transcriptome of the giant reed, Arundo donax.</title>
        <authorList>
            <person name="Barrero R.A."/>
            <person name="Guerrero F.D."/>
            <person name="Moolhuijzen P."/>
            <person name="Goolsby J.A."/>
            <person name="Tidwell J."/>
            <person name="Bellgard S.E."/>
            <person name="Bellgard M.I."/>
        </authorList>
    </citation>
    <scope>NUCLEOTIDE SEQUENCE</scope>
    <source>
        <tissue evidence="1">Shoot tissue taken approximately 20 cm above the soil surface</tissue>
    </source>
</reference>
<evidence type="ECO:0000313" key="1">
    <source>
        <dbReference type="EMBL" id="JAD83214.1"/>
    </source>
</evidence>
<protein>
    <submittedName>
        <fullName evidence="1">Uncharacterized protein</fullName>
    </submittedName>
</protein>
<organism evidence="1">
    <name type="scientific">Arundo donax</name>
    <name type="common">Giant reed</name>
    <name type="synonym">Donax arundinaceus</name>
    <dbReference type="NCBI Taxonomy" id="35708"/>
    <lineage>
        <taxon>Eukaryota</taxon>
        <taxon>Viridiplantae</taxon>
        <taxon>Streptophyta</taxon>
        <taxon>Embryophyta</taxon>
        <taxon>Tracheophyta</taxon>
        <taxon>Spermatophyta</taxon>
        <taxon>Magnoliopsida</taxon>
        <taxon>Liliopsida</taxon>
        <taxon>Poales</taxon>
        <taxon>Poaceae</taxon>
        <taxon>PACMAD clade</taxon>
        <taxon>Arundinoideae</taxon>
        <taxon>Arundineae</taxon>
        <taxon>Arundo</taxon>
    </lineage>
</organism>
<dbReference type="EMBL" id="GBRH01214681">
    <property type="protein sequence ID" value="JAD83214.1"/>
    <property type="molecule type" value="Transcribed_RNA"/>
</dbReference>
<accession>A0A0A9D3Q9</accession>
<dbReference type="AlphaFoldDB" id="A0A0A9D3Q9"/>
<sequence>MQINSNSSKSEACGYHFRLNGMLTVYRTK</sequence>
<name>A0A0A9D3Q9_ARUDO</name>
<proteinExistence type="predicted"/>
<reference evidence="1" key="1">
    <citation type="submission" date="2014-09" db="EMBL/GenBank/DDBJ databases">
        <authorList>
            <person name="Magalhaes I.L.F."/>
            <person name="Oliveira U."/>
            <person name="Santos F.R."/>
            <person name="Vidigal T.H.D.A."/>
            <person name="Brescovit A.D."/>
            <person name="Santos A.J."/>
        </authorList>
    </citation>
    <scope>NUCLEOTIDE SEQUENCE</scope>
    <source>
        <tissue evidence="1">Shoot tissue taken approximately 20 cm above the soil surface</tissue>
    </source>
</reference>